<dbReference type="EMBL" id="VEVO01000013">
    <property type="protein sequence ID" value="KAF0033301.1"/>
    <property type="molecule type" value="Genomic_DNA"/>
</dbReference>
<comment type="caution">
    <text evidence="1">The sequence shown here is derived from an EMBL/GenBank/DDBJ whole genome shotgun (WGS) entry which is preliminary data.</text>
</comment>
<accession>A0A6A4SQL7</accession>
<protein>
    <submittedName>
        <fullName evidence="1">Uncharacterized protein</fullName>
    </submittedName>
</protein>
<dbReference type="AlphaFoldDB" id="A0A6A4SQL7"/>
<dbReference type="Proteomes" id="UP000438429">
    <property type="component" value="Unassembled WGS sequence"/>
</dbReference>
<evidence type="ECO:0000313" key="2">
    <source>
        <dbReference type="Proteomes" id="UP000438429"/>
    </source>
</evidence>
<evidence type="ECO:0000313" key="1">
    <source>
        <dbReference type="EMBL" id="KAF0033301.1"/>
    </source>
</evidence>
<proteinExistence type="predicted"/>
<organism evidence="1 2">
    <name type="scientific">Scophthalmus maximus</name>
    <name type="common">Turbot</name>
    <name type="synonym">Psetta maxima</name>
    <dbReference type="NCBI Taxonomy" id="52904"/>
    <lineage>
        <taxon>Eukaryota</taxon>
        <taxon>Metazoa</taxon>
        <taxon>Chordata</taxon>
        <taxon>Craniata</taxon>
        <taxon>Vertebrata</taxon>
        <taxon>Euteleostomi</taxon>
        <taxon>Actinopterygii</taxon>
        <taxon>Neopterygii</taxon>
        <taxon>Teleostei</taxon>
        <taxon>Neoteleostei</taxon>
        <taxon>Acanthomorphata</taxon>
        <taxon>Carangaria</taxon>
        <taxon>Pleuronectiformes</taxon>
        <taxon>Pleuronectoidei</taxon>
        <taxon>Scophthalmidae</taxon>
        <taxon>Scophthalmus</taxon>
    </lineage>
</organism>
<name>A0A6A4SQL7_SCOMX</name>
<reference evidence="1 2" key="1">
    <citation type="submission" date="2019-06" db="EMBL/GenBank/DDBJ databases">
        <title>Draft genomes of female and male turbot (Scophthalmus maximus).</title>
        <authorList>
            <person name="Xu H."/>
            <person name="Xu X.-W."/>
            <person name="Shao C."/>
            <person name="Chen S."/>
        </authorList>
    </citation>
    <scope>NUCLEOTIDE SEQUENCE [LARGE SCALE GENOMIC DNA]</scope>
    <source>
        <strain evidence="1">Ysfricsl-2016a</strain>
        <tissue evidence="1">Blood</tissue>
    </source>
</reference>
<sequence length="84" mass="9252">MEVWVLTGCNLNAPLRENVKVNARRLLTVKHASPRIMLCGRGGLPPDLRLMLHGDAAAAALKASLSHCGECLFFNRVRESHICM</sequence>
<gene>
    <name evidence="1" type="ORF">F2P81_015591</name>
</gene>